<name>A0A183IXY5_9BILA</name>
<evidence type="ECO:0000313" key="2">
    <source>
        <dbReference type="Proteomes" id="UP000270296"/>
    </source>
</evidence>
<reference evidence="3" key="1">
    <citation type="submission" date="2016-06" db="UniProtKB">
        <authorList>
            <consortium name="WormBaseParasite"/>
        </authorList>
    </citation>
    <scope>IDENTIFICATION</scope>
</reference>
<dbReference type="SUPFAM" id="SSF50494">
    <property type="entry name" value="Trypsin-like serine proteases"/>
    <property type="match status" value="1"/>
</dbReference>
<gene>
    <name evidence="1" type="ORF">SBAD_LOCUS8483</name>
</gene>
<proteinExistence type="predicted"/>
<dbReference type="Proteomes" id="UP000270296">
    <property type="component" value="Unassembled WGS sequence"/>
</dbReference>
<evidence type="ECO:0000313" key="1">
    <source>
        <dbReference type="EMBL" id="VDP17389.1"/>
    </source>
</evidence>
<protein>
    <submittedName>
        <fullName evidence="3">Thioredoxin-like_fold domain-containing protein</fullName>
    </submittedName>
</protein>
<dbReference type="InterPro" id="IPR009003">
    <property type="entry name" value="Peptidase_S1_PA"/>
</dbReference>
<dbReference type="EMBL" id="UZAM01011636">
    <property type="protein sequence ID" value="VDP17389.1"/>
    <property type="molecule type" value="Genomic_DNA"/>
</dbReference>
<accession>A0A183IXY5</accession>
<reference evidence="1" key="2">
    <citation type="submission" date="2018-11" db="EMBL/GenBank/DDBJ databases">
        <authorList>
            <consortium name="Pathogen Informatics"/>
        </authorList>
    </citation>
    <scope>NUCLEOTIDE SEQUENCE [LARGE SCALE GENOMIC DNA]</scope>
</reference>
<keyword evidence="2" id="KW-1185">Reference proteome</keyword>
<sequence length="164" mass="18532">MAVVQFKNEGYLKELIQDGVDVQGVLIPDGLQQLQPAFQFKMLAVDRKCMKVMKCLNLEIVRRSDCLERYPSFNEGFQICAKLNSRNACNIEFYRGMPVVLGDGRVVFLYGVIVVSRPPFFVINDLTESRRWITAVLSLLGSVPAGKVRRLLNDGGEQYQLANL</sequence>
<evidence type="ECO:0000313" key="3">
    <source>
        <dbReference type="WBParaSite" id="SBAD_0000879301-mRNA-1"/>
    </source>
</evidence>
<dbReference type="WBParaSite" id="SBAD_0000879301-mRNA-1">
    <property type="protein sequence ID" value="SBAD_0000879301-mRNA-1"/>
    <property type="gene ID" value="SBAD_0000879301"/>
</dbReference>
<dbReference type="AlphaFoldDB" id="A0A183IXY5"/>
<organism evidence="3">
    <name type="scientific">Soboliphyme baturini</name>
    <dbReference type="NCBI Taxonomy" id="241478"/>
    <lineage>
        <taxon>Eukaryota</taxon>
        <taxon>Metazoa</taxon>
        <taxon>Ecdysozoa</taxon>
        <taxon>Nematoda</taxon>
        <taxon>Enoplea</taxon>
        <taxon>Dorylaimia</taxon>
        <taxon>Dioctophymatida</taxon>
        <taxon>Dioctophymatoidea</taxon>
        <taxon>Soboliphymatidae</taxon>
        <taxon>Soboliphyme</taxon>
    </lineage>
</organism>